<keyword evidence="3" id="KW-1185">Reference proteome</keyword>
<reference evidence="3" key="1">
    <citation type="journal article" date="2019" name="Int. J. Syst. Evol. Microbiol.">
        <title>The Global Catalogue of Microorganisms (GCM) 10K type strain sequencing project: providing services to taxonomists for standard genome sequencing and annotation.</title>
        <authorList>
            <consortium name="The Broad Institute Genomics Platform"/>
            <consortium name="The Broad Institute Genome Sequencing Center for Infectious Disease"/>
            <person name="Wu L."/>
            <person name="Ma J."/>
        </authorList>
    </citation>
    <scope>NUCLEOTIDE SEQUENCE [LARGE SCALE GENOMIC DNA]</scope>
    <source>
        <strain evidence="3">JCM 18657</strain>
    </source>
</reference>
<name>A0ABW2V7G4_9BACL</name>
<comment type="caution">
    <text evidence="2">The sequence shown here is derived from an EMBL/GenBank/DDBJ whole genome shotgun (WGS) entry which is preliminary data.</text>
</comment>
<accession>A0ABW2V7G4</accession>
<organism evidence="2 3">
    <name type="scientific">Paenibacillus thermoaerophilus</name>
    <dbReference type="NCBI Taxonomy" id="1215385"/>
    <lineage>
        <taxon>Bacteria</taxon>
        <taxon>Bacillati</taxon>
        <taxon>Bacillota</taxon>
        <taxon>Bacilli</taxon>
        <taxon>Bacillales</taxon>
        <taxon>Paenibacillaceae</taxon>
        <taxon>Paenibacillus</taxon>
    </lineage>
</organism>
<feature type="domain" description="Copper amine oxidase-like N-terminal" evidence="1">
    <location>
        <begin position="18"/>
        <end position="82"/>
    </location>
</feature>
<evidence type="ECO:0000313" key="3">
    <source>
        <dbReference type="Proteomes" id="UP001596528"/>
    </source>
</evidence>
<dbReference type="InterPro" id="IPR012854">
    <property type="entry name" value="Cu_amine_oxidase-like_N"/>
</dbReference>
<protein>
    <submittedName>
        <fullName evidence="2">Stalk domain-containing protein</fullName>
    </submittedName>
</protein>
<evidence type="ECO:0000313" key="2">
    <source>
        <dbReference type="EMBL" id="MFC7750740.1"/>
    </source>
</evidence>
<sequence length="313" mass="33485">MNKWIGGFVLGAVVSGAVTVSASDSIQAVLFPAKYKINGVTRELPEGYSTVNVNGHAYVPIRYVAESLGAVVAYDEDSSTIVVDDGFNVTHMTSGIRAGHLQAAKEGGETVVTGQLYIGQEHWEAMASARNAIAPGTEVAAQGEIRFYNDQGRYIGKASFKDVPFVSGGDQIREFKAVADRDVSGYAFASLTGVSPVPHPLPVPPDTPISDSTRSLSVGTFRLLEQDGFTKVKGWISLNKPDGHYRYEATLTFYDEVGNVLGTADIEGSDYGSDEHYTASTFETVGKGDLTGYKSVTVEVRSLEKAGDTEAFE</sequence>
<dbReference type="Pfam" id="PF07833">
    <property type="entry name" value="Cu_amine_oxidN1"/>
    <property type="match status" value="1"/>
</dbReference>
<proteinExistence type="predicted"/>
<dbReference type="Proteomes" id="UP001596528">
    <property type="component" value="Unassembled WGS sequence"/>
</dbReference>
<dbReference type="RefSeq" id="WP_138789169.1">
    <property type="nucleotide sequence ID" value="NZ_JBHTGQ010000028.1"/>
</dbReference>
<gene>
    <name evidence="2" type="ORF">ACFQWB_12505</name>
</gene>
<dbReference type="EMBL" id="JBHTGQ010000028">
    <property type="protein sequence ID" value="MFC7750740.1"/>
    <property type="molecule type" value="Genomic_DNA"/>
</dbReference>
<evidence type="ECO:0000259" key="1">
    <source>
        <dbReference type="Pfam" id="PF07833"/>
    </source>
</evidence>